<evidence type="ECO:0000313" key="4">
    <source>
        <dbReference type="EMBL" id="KAA8563721.1"/>
    </source>
</evidence>
<dbReference type="VEuPathDB" id="FungiDB:MFRU_024g00890"/>
<dbReference type="InterPro" id="IPR002110">
    <property type="entry name" value="Ankyrin_rpt"/>
</dbReference>
<protein>
    <recommendedName>
        <fullName evidence="3">Azaphilone pigments biosynthesis cluster protein L N-terminal domain-containing protein</fullName>
    </recommendedName>
</protein>
<feature type="domain" description="Azaphilone pigments biosynthesis cluster protein L N-terminal" evidence="3">
    <location>
        <begin position="13"/>
        <end position="137"/>
    </location>
</feature>
<dbReference type="OrthoDB" id="3200163at2759"/>
<dbReference type="PANTHER" id="PTHR24203:SF45">
    <property type="entry name" value="ANKYRIN REPEAT DOMAIN 6"/>
    <property type="match status" value="1"/>
</dbReference>
<reference evidence="4 5" key="1">
    <citation type="submission" date="2019-06" db="EMBL/GenBank/DDBJ databases">
        <title>Genome Sequence of the Brown Rot Fungal Pathogen Monilinia fructicola.</title>
        <authorList>
            <person name="De Miccolis Angelini R.M."/>
            <person name="Landi L."/>
            <person name="Abate D."/>
            <person name="Pollastro S."/>
            <person name="Romanazzi G."/>
            <person name="Faretra F."/>
        </authorList>
    </citation>
    <scope>NUCLEOTIDE SEQUENCE [LARGE SCALE GENOMIC DNA]</scope>
    <source>
        <strain evidence="4 5">Mfrc123</strain>
    </source>
</reference>
<dbReference type="EMBL" id="VICG01000016">
    <property type="protein sequence ID" value="KAA8563721.1"/>
    <property type="molecule type" value="Genomic_DNA"/>
</dbReference>
<sequence>MAEVLGVFASGIAVAQLAGSIVASSKEMYTFWANVKDAPKNVTDLITEIELLGKVLQELHDKYGAAEQNNSAAMGEIVTHCHDVMKELGELLRKMEDDMRKSKGKAGRQWNGAKVALKGHIVQDLINRLERVKSLLTLANSLDTHTALRSIQMGTPKPSESRSQQVSLPYPAQANVTALSTASLVIGPSKVTRILIEGKMTACNLGIYRYLTYALRNCNTVRRSSNGDDNIFDNEIVDIDIEILFVPKAWLKIKAVSIKQTRRFGQWKFSCHSICVIPNDSPIFTACTNGDQNEVIRLIKEKKGSVFDVNEEGWTLLHIAAANMRHELCLWLLLNGARSGATGTRIGWTALHIAAEFSGRPTPAIENYGKNHPSRISIQYQKAAIRPAEEVLDTIRVLVEHGQCDPMVECPVTEKCEERSKALDHRCNGPLDHCCNGPTALDIYSGPPEAFKYLLEQDKFVVSVGSSHWRNIMERNFGRFPPFGTELATIATTNDENFKKSLHLKDGFPDFSMPLHATLSKISSAHLRCFNKSESEAAISMASLLLQGNIDVHRIDETRNTPFSQLFGGLDLCHWPSDAENLAHIVMIWFRLLRKANYDLQDYLKRESCLHKPIQVFKFPHRKFYAKYIRLDQMKDSRDMMFFFEMYDYRREFARIYKERVNPGGPEDISGAWKSEDEENFKNGLNICTRCIVRPTDRVPDFGISFRIGELKHGIQQFGPIDYMRRRLGKSKCICYYGCNLHKGELDNTPAETHEHENVVALEGHRENISGTSIPDD</sequence>
<proteinExistence type="predicted"/>
<comment type="caution">
    <text evidence="4">The sequence shown here is derived from an EMBL/GenBank/DDBJ whole genome shotgun (WGS) entry which is preliminary data.</text>
</comment>
<accession>A0A5M9J4F8</accession>
<evidence type="ECO:0000259" key="3">
    <source>
        <dbReference type="Pfam" id="PF17111"/>
    </source>
</evidence>
<evidence type="ECO:0000256" key="2">
    <source>
        <dbReference type="ARBA" id="ARBA00023043"/>
    </source>
</evidence>
<dbReference type="InterPro" id="IPR031348">
    <property type="entry name" value="PigL_N"/>
</dbReference>
<dbReference type="Gene3D" id="1.25.40.20">
    <property type="entry name" value="Ankyrin repeat-containing domain"/>
    <property type="match status" value="1"/>
</dbReference>
<dbReference type="AlphaFoldDB" id="A0A5M9J4F8"/>
<gene>
    <name evidence="4" type="ORF">EYC84_011740</name>
</gene>
<dbReference type="Pfam" id="PF17111">
    <property type="entry name" value="PigL_N"/>
    <property type="match status" value="1"/>
</dbReference>
<organism evidence="4 5">
    <name type="scientific">Monilinia fructicola</name>
    <name type="common">Brown rot fungus</name>
    <name type="synonym">Ciboria fructicola</name>
    <dbReference type="NCBI Taxonomy" id="38448"/>
    <lineage>
        <taxon>Eukaryota</taxon>
        <taxon>Fungi</taxon>
        <taxon>Dikarya</taxon>
        <taxon>Ascomycota</taxon>
        <taxon>Pezizomycotina</taxon>
        <taxon>Leotiomycetes</taxon>
        <taxon>Helotiales</taxon>
        <taxon>Sclerotiniaceae</taxon>
        <taxon>Monilinia</taxon>
    </lineage>
</organism>
<dbReference type="SMART" id="SM00248">
    <property type="entry name" value="ANK"/>
    <property type="match status" value="4"/>
</dbReference>
<dbReference type="InterPro" id="IPR036770">
    <property type="entry name" value="Ankyrin_rpt-contain_sf"/>
</dbReference>
<evidence type="ECO:0000313" key="5">
    <source>
        <dbReference type="Proteomes" id="UP000322873"/>
    </source>
</evidence>
<dbReference type="PANTHER" id="PTHR24203">
    <property type="entry name" value="ANKYRIN REPEAT FAMILY PROTEIN"/>
    <property type="match status" value="1"/>
</dbReference>
<name>A0A5M9J4F8_MONFR</name>
<dbReference type="Proteomes" id="UP000322873">
    <property type="component" value="Unassembled WGS sequence"/>
</dbReference>
<keyword evidence="1" id="KW-0677">Repeat</keyword>
<keyword evidence="2" id="KW-0040">ANK repeat</keyword>
<dbReference type="SUPFAM" id="SSF48403">
    <property type="entry name" value="Ankyrin repeat"/>
    <property type="match status" value="1"/>
</dbReference>
<dbReference type="Pfam" id="PF12796">
    <property type="entry name" value="Ank_2"/>
    <property type="match status" value="1"/>
</dbReference>
<keyword evidence="5" id="KW-1185">Reference proteome</keyword>
<evidence type="ECO:0000256" key="1">
    <source>
        <dbReference type="ARBA" id="ARBA00022737"/>
    </source>
</evidence>